<name>A0A0C9QCI2_LACPA</name>
<accession>A0A0C9QCI2</accession>
<evidence type="ECO:0008006" key="3">
    <source>
        <dbReference type="Google" id="ProtNLM"/>
    </source>
</evidence>
<proteinExistence type="predicted"/>
<dbReference type="RefSeq" id="WP_045625714.1">
    <property type="nucleotide sequence ID" value="NZ_BAYM01000242.1"/>
</dbReference>
<dbReference type="AlphaFoldDB" id="A0A0C9QCI2"/>
<gene>
    <name evidence="1" type="ORF">LC0644_2091</name>
</gene>
<dbReference type="InterPro" id="IPR057006">
    <property type="entry name" value="Phage_TAC_19"/>
</dbReference>
<dbReference type="NCBIfam" id="NF047360">
    <property type="entry name" value="tail_chap_PVL"/>
    <property type="match status" value="1"/>
</dbReference>
<reference evidence="2" key="1">
    <citation type="submission" date="2014-05" db="EMBL/GenBank/DDBJ databases">
        <title>Whole genome sequencing of Lactobacillus casei NRIC0644.</title>
        <authorList>
            <person name="Atarashi H."/>
            <person name="Yoshida Y."/>
            <person name="Fujimura S."/>
            <person name="Tanaka N."/>
            <person name="Shiwa Y."/>
            <person name="Yoshikawa H."/>
            <person name="Okada S."/>
            <person name="Nakagawa J."/>
        </authorList>
    </citation>
    <scope>NUCLEOTIDE SEQUENCE [LARGE SCALE GENOMIC DNA]</scope>
    <source>
        <strain evidence="2">NRIC0644</strain>
    </source>
</reference>
<evidence type="ECO:0000313" key="2">
    <source>
        <dbReference type="Proteomes" id="UP000032552"/>
    </source>
</evidence>
<dbReference type="Pfam" id="PF23857">
    <property type="entry name" value="Phage_TAC_19"/>
    <property type="match status" value="1"/>
</dbReference>
<sequence length="105" mass="12109">MLKLDLRNKDGKVEHFQETFVPALKLIEGLKLTPENFPDLDESDWMEKNAEFMASCFEDKSVTKERILDGVAAWDFNKVFNAFNQQLFGIDPKKVEASESAEKKH</sequence>
<dbReference type="EMBL" id="BAYM01000242">
    <property type="protein sequence ID" value="GAN37502.1"/>
    <property type="molecule type" value="Genomic_DNA"/>
</dbReference>
<comment type="caution">
    <text evidence="1">The sequence shown here is derived from an EMBL/GenBank/DDBJ whole genome shotgun (WGS) entry which is preliminary data.</text>
</comment>
<dbReference type="Proteomes" id="UP000032552">
    <property type="component" value="Unassembled WGS sequence"/>
</dbReference>
<protein>
    <recommendedName>
        <fullName evidence="3">Phage protein</fullName>
    </recommendedName>
</protein>
<organism evidence="1 2">
    <name type="scientific">Lacticaseibacillus paracasei NRIC 0644</name>
    <dbReference type="NCBI Taxonomy" id="1435038"/>
    <lineage>
        <taxon>Bacteria</taxon>
        <taxon>Bacillati</taxon>
        <taxon>Bacillota</taxon>
        <taxon>Bacilli</taxon>
        <taxon>Lactobacillales</taxon>
        <taxon>Lactobacillaceae</taxon>
        <taxon>Lacticaseibacillus</taxon>
    </lineage>
</organism>
<evidence type="ECO:0000313" key="1">
    <source>
        <dbReference type="EMBL" id="GAN37502.1"/>
    </source>
</evidence>